<dbReference type="InterPro" id="IPR002401">
    <property type="entry name" value="Cyt_P450_E_grp-I"/>
</dbReference>
<comment type="cofactor">
    <cofactor evidence="1 9">
        <name>heme</name>
        <dbReference type="ChEBI" id="CHEBI:30413"/>
    </cofactor>
</comment>
<proteinExistence type="inferred from homology"/>
<keyword evidence="4 9" id="KW-0349">Heme</keyword>
<dbReference type="SUPFAM" id="SSF48264">
    <property type="entry name" value="Cytochrome P450"/>
    <property type="match status" value="1"/>
</dbReference>
<dbReference type="OrthoDB" id="2789670at2759"/>
<evidence type="ECO:0000313" key="11">
    <source>
        <dbReference type="EMBL" id="TEB29710.1"/>
    </source>
</evidence>
<dbReference type="PANTHER" id="PTHR46300">
    <property type="entry name" value="P450, PUTATIVE (EUROFUNG)-RELATED-RELATED"/>
    <property type="match status" value="1"/>
</dbReference>
<protein>
    <submittedName>
        <fullName evidence="11">O-methylsterigmatocystin oxidoreductase</fullName>
    </submittedName>
</protein>
<dbReference type="CDD" id="cd11065">
    <property type="entry name" value="CYP64-like"/>
    <property type="match status" value="1"/>
</dbReference>
<dbReference type="Gene3D" id="1.10.630.10">
    <property type="entry name" value="Cytochrome P450"/>
    <property type="match status" value="1"/>
</dbReference>
<reference evidence="11 12" key="1">
    <citation type="journal article" date="2019" name="Nat. Ecol. Evol.">
        <title>Megaphylogeny resolves global patterns of mushroom evolution.</title>
        <authorList>
            <person name="Varga T."/>
            <person name="Krizsan K."/>
            <person name="Foldi C."/>
            <person name="Dima B."/>
            <person name="Sanchez-Garcia M."/>
            <person name="Sanchez-Ramirez S."/>
            <person name="Szollosi G.J."/>
            <person name="Szarkandi J.G."/>
            <person name="Papp V."/>
            <person name="Albert L."/>
            <person name="Andreopoulos W."/>
            <person name="Angelini C."/>
            <person name="Antonin V."/>
            <person name="Barry K.W."/>
            <person name="Bougher N.L."/>
            <person name="Buchanan P."/>
            <person name="Buyck B."/>
            <person name="Bense V."/>
            <person name="Catcheside P."/>
            <person name="Chovatia M."/>
            <person name="Cooper J."/>
            <person name="Damon W."/>
            <person name="Desjardin D."/>
            <person name="Finy P."/>
            <person name="Geml J."/>
            <person name="Haridas S."/>
            <person name="Hughes K."/>
            <person name="Justo A."/>
            <person name="Karasinski D."/>
            <person name="Kautmanova I."/>
            <person name="Kiss B."/>
            <person name="Kocsube S."/>
            <person name="Kotiranta H."/>
            <person name="LaButti K.M."/>
            <person name="Lechner B.E."/>
            <person name="Liimatainen K."/>
            <person name="Lipzen A."/>
            <person name="Lukacs Z."/>
            <person name="Mihaltcheva S."/>
            <person name="Morgado L.N."/>
            <person name="Niskanen T."/>
            <person name="Noordeloos M.E."/>
            <person name="Ohm R.A."/>
            <person name="Ortiz-Santana B."/>
            <person name="Ovrebo C."/>
            <person name="Racz N."/>
            <person name="Riley R."/>
            <person name="Savchenko A."/>
            <person name="Shiryaev A."/>
            <person name="Soop K."/>
            <person name="Spirin V."/>
            <person name="Szebenyi C."/>
            <person name="Tomsovsky M."/>
            <person name="Tulloss R.E."/>
            <person name="Uehling J."/>
            <person name="Grigoriev I.V."/>
            <person name="Vagvolgyi C."/>
            <person name="Papp T."/>
            <person name="Martin F.M."/>
            <person name="Miettinen O."/>
            <person name="Hibbett D.S."/>
            <person name="Nagy L.G."/>
        </authorList>
    </citation>
    <scope>NUCLEOTIDE SEQUENCE [LARGE SCALE GENOMIC DNA]</scope>
    <source>
        <strain evidence="11 12">FP101781</strain>
    </source>
</reference>
<dbReference type="Proteomes" id="UP000298030">
    <property type="component" value="Unassembled WGS sequence"/>
</dbReference>
<evidence type="ECO:0000256" key="2">
    <source>
        <dbReference type="ARBA" id="ARBA00005179"/>
    </source>
</evidence>
<dbReference type="InterPro" id="IPR001128">
    <property type="entry name" value="Cyt_P450"/>
</dbReference>
<comment type="caution">
    <text evidence="11">The sequence shown here is derived from an EMBL/GenBank/DDBJ whole genome shotgun (WGS) entry which is preliminary data.</text>
</comment>
<dbReference type="STRING" id="71717.A0A4Y7T6F8"/>
<dbReference type="GO" id="GO:0004497">
    <property type="term" value="F:monooxygenase activity"/>
    <property type="evidence" value="ECO:0007669"/>
    <property type="project" value="UniProtKB-KW"/>
</dbReference>
<evidence type="ECO:0000313" key="12">
    <source>
        <dbReference type="Proteomes" id="UP000298030"/>
    </source>
</evidence>
<dbReference type="PROSITE" id="PS00086">
    <property type="entry name" value="CYTOCHROME_P450"/>
    <property type="match status" value="1"/>
</dbReference>
<keyword evidence="5 9" id="KW-0479">Metal-binding</keyword>
<name>A0A4Y7T6F8_COPMI</name>
<dbReference type="EMBL" id="QPFP01000026">
    <property type="protein sequence ID" value="TEB29710.1"/>
    <property type="molecule type" value="Genomic_DNA"/>
</dbReference>
<evidence type="ECO:0000256" key="3">
    <source>
        <dbReference type="ARBA" id="ARBA00010617"/>
    </source>
</evidence>
<dbReference type="InterPro" id="IPR050364">
    <property type="entry name" value="Cytochrome_P450_fung"/>
</dbReference>
<keyword evidence="12" id="KW-1185">Reference proteome</keyword>
<feature type="binding site" description="axial binding residue" evidence="9">
    <location>
        <position position="461"/>
    </location>
    <ligand>
        <name>heme</name>
        <dbReference type="ChEBI" id="CHEBI:30413"/>
    </ligand>
    <ligandPart>
        <name>Fe</name>
        <dbReference type="ChEBI" id="CHEBI:18248"/>
    </ligandPart>
</feature>
<evidence type="ECO:0000256" key="1">
    <source>
        <dbReference type="ARBA" id="ARBA00001971"/>
    </source>
</evidence>
<dbReference type="InterPro" id="IPR036396">
    <property type="entry name" value="Cyt_P450_sf"/>
</dbReference>
<organism evidence="11 12">
    <name type="scientific">Coprinellus micaceus</name>
    <name type="common">Glistening ink-cap mushroom</name>
    <name type="synonym">Coprinus micaceus</name>
    <dbReference type="NCBI Taxonomy" id="71717"/>
    <lineage>
        <taxon>Eukaryota</taxon>
        <taxon>Fungi</taxon>
        <taxon>Dikarya</taxon>
        <taxon>Basidiomycota</taxon>
        <taxon>Agaricomycotina</taxon>
        <taxon>Agaricomycetes</taxon>
        <taxon>Agaricomycetidae</taxon>
        <taxon>Agaricales</taxon>
        <taxon>Agaricineae</taxon>
        <taxon>Psathyrellaceae</taxon>
        <taxon>Coprinellus</taxon>
    </lineage>
</organism>
<evidence type="ECO:0000256" key="5">
    <source>
        <dbReference type="ARBA" id="ARBA00022723"/>
    </source>
</evidence>
<dbReference type="PRINTS" id="PR00463">
    <property type="entry name" value="EP450I"/>
</dbReference>
<evidence type="ECO:0000256" key="4">
    <source>
        <dbReference type="ARBA" id="ARBA00022617"/>
    </source>
</evidence>
<dbReference type="GO" id="GO:0005506">
    <property type="term" value="F:iron ion binding"/>
    <property type="evidence" value="ECO:0007669"/>
    <property type="project" value="InterPro"/>
</dbReference>
<comment type="similarity">
    <text evidence="3 10">Belongs to the cytochrome P450 family.</text>
</comment>
<evidence type="ECO:0000256" key="7">
    <source>
        <dbReference type="ARBA" id="ARBA00023004"/>
    </source>
</evidence>
<evidence type="ECO:0000256" key="10">
    <source>
        <dbReference type="RuleBase" id="RU000461"/>
    </source>
</evidence>
<sequence>MPAAALTDVHRLLLLFGGAATVTLVARAFGARKKRNPSNLPLPPGPKPLPVVGNLKDIPQHDPWVGYNALTQQYGDMVYLNVLGQGVLIVGSQTRAVDLLVKRAVKWSSRPAPAMLELMDFEWSFGVMGYGQLWRDNRRTFHHFFTPSVLAQWHPIVSEERDVLFKALRENPKPNPQELFDHVHLLFGRAIMRIAYGFEDAPTNAALIHDAEVVLDGFGESSVPGKFLVNSFPILKHVPAWMPGAGFQTYMKDLAIKSRNICTPPLKLAKANLEKGLNRKYPSMAATLVDKMAQEEYATEAERTRDEGIAEGVCASAYIAGSDTTVTGGIILLAALANNPDVQRRGQEEVDSVVSLDRLPVVEDRDSMPYVHAIVKEVQRWYTTVPLGTPHVNDEDDEYDGFFIPKDTFVFTNAWAIMHSEELFERPWEFLPDRYIGKDGRINKSVPDPEIGAFGYGRRICPGRHFSNDALFLYAASLLAVFNITPPKDEAGNTVPIKVEPNFVGNTANVKPHKFACEFSIRSRGNLVH</sequence>
<keyword evidence="8 10" id="KW-0503">Monooxygenase</keyword>
<evidence type="ECO:0000256" key="9">
    <source>
        <dbReference type="PIRSR" id="PIRSR602401-1"/>
    </source>
</evidence>
<dbReference type="AlphaFoldDB" id="A0A4Y7T6F8"/>
<dbReference type="GO" id="GO:0020037">
    <property type="term" value="F:heme binding"/>
    <property type="evidence" value="ECO:0007669"/>
    <property type="project" value="InterPro"/>
</dbReference>
<evidence type="ECO:0000256" key="6">
    <source>
        <dbReference type="ARBA" id="ARBA00023002"/>
    </source>
</evidence>
<comment type="pathway">
    <text evidence="2">Secondary metabolite biosynthesis.</text>
</comment>
<accession>A0A4Y7T6F8</accession>
<evidence type="ECO:0000256" key="8">
    <source>
        <dbReference type="ARBA" id="ARBA00023033"/>
    </source>
</evidence>
<dbReference type="GO" id="GO:0016705">
    <property type="term" value="F:oxidoreductase activity, acting on paired donors, with incorporation or reduction of molecular oxygen"/>
    <property type="evidence" value="ECO:0007669"/>
    <property type="project" value="InterPro"/>
</dbReference>
<dbReference type="Pfam" id="PF00067">
    <property type="entry name" value="p450"/>
    <property type="match status" value="1"/>
</dbReference>
<dbReference type="InterPro" id="IPR017972">
    <property type="entry name" value="Cyt_P450_CS"/>
</dbReference>
<dbReference type="PANTHER" id="PTHR46300:SF7">
    <property type="entry name" value="P450, PUTATIVE (EUROFUNG)-RELATED"/>
    <property type="match status" value="1"/>
</dbReference>
<keyword evidence="7 9" id="KW-0408">Iron</keyword>
<gene>
    <name evidence="11" type="ORF">FA13DRAFT_1689751</name>
</gene>
<keyword evidence="6 10" id="KW-0560">Oxidoreductase</keyword>